<feature type="transmembrane region" description="Helical" evidence="1">
    <location>
        <begin position="219"/>
        <end position="236"/>
    </location>
</feature>
<evidence type="ECO:0000313" key="2">
    <source>
        <dbReference type="EMBL" id="MDR6509811.1"/>
    </source>
</evidence>
<feature type="transmembrane region" description="Helical" evidence="1">
    <location>
        <begin position="38"/>
        <end position="65"/>
    </location>
</feature>
<proteinExistence type="predicted"/>
<keyword evidence="1" id="KW-0812">Transmembrane</keyword>
<accession>A0ABU1MIB9</accession>
<feature type="transmembrane region" description="Helical" evidence="1">
    <location>
        <begin position="185"/>
        <end position="207"/>
    </location>
</feature>
<dbReference type="Proteomes" id="UP001184150">
    <property type="component" value="Unassembled WGS sequence"/>
</dbReference>
<dbReference type="EMBL" id="JAVDRD010000001">
    <property type="protein sequence ID" value="MDR6509811.1"/>
    <property type="molecule type" value="Genomic_DNA"/>
</dbReference>
<sequence>MTQIHGGDTIAPWLCARAPLLARVLAWITRTTLAMDRAVNAALATTVAWTGAICAVIALQILLIITHKPWLDEWQAVLIAVQTPTWPDLLAALRYEGHPPLWYAILRGLAHFLSAPLLTLPVAAALIAVPGQLAILLAAPFARSQRLCLALSEFVLFEFFTVSRSLTLGAACVFLALALWRRGHWAWPFIVLLPQCDFLFGVLSFIFVGWRWAERRAPLGWLGGWIASGLLAAWWVRPAPDVAPAITQPGRLARLIDWLAGMSAQGLPLQWHGLRPEWGQPPPALLGAIALFAVAAMAWTQLRRRPADRLVLAGFAGFTLVFSVAVYALSVRHLMLSTLLLVAMVWRQALAGGAGPGVWMRAWLWLVAGCGVFMAVVALIMPFNNSDRASAWIASHNLSQERWLAFPESAGEGISGLSGMPFQRLGKRCTQSFTRWNNPEPQKLVDGAQFYRVLAATAKHEGGFYLLSDFSLPDMPPLIRRIGDVPAGLDGQAFHFYRVGEGLPPRGQATPPCTAPLRPFVRF</sequence>
<name>A0ABU1MIB9_9SPHN</name>
<feature type="transmembrane region" description="Helical" evidence="1">
    <location>
        <begin position="362"/>
        <end position="383"/>
    </location>
</feature>
<evidence type="ECO:0000256" key="1">
    <source>
        <dbReference type="SAM" id="Phobius"/>
    </source>
</evidence>
<gene>
    <name evidence="2" type="ORF">J2792_000651</name>
</gene>
<comment type="caution">
    <text evidence="2">The sequence shown here is derived from an EMBL/GenBank/DDBJ whole genome shotgun (WGS) entry which is preliminary data.</text>
</comment>
<keyword evidence="1" id="KW-0472">Membrane</keyword>
<keyword evidence="1" id="KW-1133">Transmembrane helix</keyword>
<reference evidence="2 3" key="1">
    <citation type="submission" date="2023-07" db="EMBL/GenBank/DDBJ databases">
        <title>Sorghum-associated microbial communities from plants grown in Nebraska, USA.</title>
        <authorList>
            <person name="Schachtman D."/>
        </authorList>
    </citation>
    <scope>NUCLEOTIDE SEQUENCE [LARGE SCALE GENOMIC DNA]</scope>
    <source>
        <strain evidence="2 3">DS1027</strain>
    </source>
</reference>
<feature type="transmembrane region" description="Helical" evidence="1">
    <location>
        <begin position="154"/>
        <end position="179"/>
    </location>
</feature>
<evidence type="ECO:0000313" key="3">
    <source>
        <dbReference type="Proteomes" id="UP001184150"/>
    </source>
</evidence>
<feature type="transmembrane region" description="Helical" evidence="1">
    <location>
        <begin position="309"/>
        <end position="328"/>
    </location>
</feature>
<feature type="transmembrane region" description="Helical" evidence="1">
    <location>
        <begin position="284"/>
        <end position="302"/>
    </location>
</feature>
<dbReference type="RefSeq" id="WP_171792320.1">
    <property type="nucleotide sequence ID" value="NZ_JAVDRD010000001.1"/>
</dbReference>
<protein>
    <submittedName>
        <fullName evidence="2">Membrane protein</fullName>
    </submittedName>
</protein>
<keyword evidence="3" id="KW-1185">Reference proteome</keyword>
<feature type="transmembrane region" description="Helical" evidence="1">
    <location>
        <begin position="122"/>
        <end position="142"/>
    </location>
</feature>
<organism evidence="2 3">
    <name type="scientific">Novosphingobium capsulatum</name>
    <dbReference type="NCBI Taxonomy" id="13688"/>
    <lineage>
        <taxon>Bacteria</taxon>
        <taxon>Pseudomonadati</taxon>
        <taxon>Pseudomonadota</taxon>
        <taxon>Alphaproteobacteria</taxon>
        <taxon>Sphingomonadales</taxon>
        <taxon>Sphingomonadaceae</taxon>
        <taxon>Novosphingobium</taxon>
    </lineage>
</organism>